<dbReference type="Proteomes" id="UP000652427">
    <property type="component" value="Unassembled WGS sequence"/>
</dbReference>
<dbReference type="EMBL" id="JABWMH010000001">
    <property type="protein sequence ID" value="NVD26913.1"/>
    <property type="molecule type" value="Genomic_DNA"/>
</dbReference>
<evidence type="ECO:0000313" key="2">
    <source>
        <dbReference type="Proteomes" id="UP000652427"/>
    </source>
</evidence>
<proteinExistence type="predicted"/>
<organism evidence="1 2">
    <name type="scientific">Parasphingorhabdus flavimaris</name>
    <dbReference type="NCBI Taxonomy" id="266812"/>
    <lineage>
        <taxon>Bacteria</taxon>
        <taxon>Pseudomonadati</taxon>
        <taxon>Pseudomonadota</taxon>
        <taxon>Alphaproteobacteria</taxon>
        <taxon>Sphingomonadales</taxon>
        <taxon>Sphingomonadaceae</taxon>
        <taxon>Parasphingorhabdus</taxon>
    </lineage>
</organism>
<dbReference type="RefSeq" id="WP_176278421.1">
    <property type="nucleotide sequence ID" value="NZ_JABWMH010000001.1"/>
</dbReference>
<gene>
    <name evidence="1" type="ORF">HUO14_03200</name>
</gene>
<reference evidence="1 2" key="1">
    <citation type="submission" date="2020-06" db="EMBL/GenBank/DDBJ databases">
        <authorList>
            <person name="Kim S.-J."/>
            <person name="Park S.-J."/>
        </authorList>
    </citation>
    <scope>NUCLEOTIDE SEQUENCE [LARGE SCALE GENOMIC DNA]</scope>
    <source>
        <strain evidence="1 2">SW-151</strain>
    </source>
</reference>
<name>A0ABX2MZP5_9SPHN</name>
<comment type="caution">
    <text evidence="1">The sequence shown here is derived from an EMBL/GenBank/DDBJ whole genome shotgun (WGS) entry which is preliminary data.</text>
</comment>
<accession>A0ABX2MZP5</accession>
<protein>
    <submittedName>
        <fullName evidence="1">Uncharacterized protein</fullName>
    </submittedName>
</protein>
<sequence>MTFKRPNGRPERDDQVTDTFINGKTCGLLILELKTNVSGVLRRTKFESKWMQKPFSQTGWKAVKTGGSNLSNAIFAPLAGVELSNYIFPIPNGEIQTEPLSIVPT</sequence>
<evidence type="ECO:0000313" key="1">
    <source>
        <dbReference type="EMBL" id="NVD26913.1"/>
    </source>
</evidence>
<keyword evidence="2" id="KW-1185">Reference proteome</keyword>